<dbReference type="GO" id="GO:0000155">
    <property type="term" value="F:phosphorelay sensor kinase activity"/>
    <property type="evidence" value="ECO:0007669"/>
    <property type="project" value="InterPro"/>
</dbReference>
<dbReference type="SMART" id="SM00387">
    <property type="entry name" value="HATPase_c"/>
    <property type="match status" value="1"/>
</dbReference>
<dbReference type="PRINTS" id="PR00344">
    <property type="entry name" value="BCTRLSENSOR"/>
</dbReference>
<dbReference type="SUPFAM" id="SSF55781">
    <property type="entry name" value="GAF domain-like"/>
    <property type="match status" value="1"/>
</dbReference>
<dbReference type="Gene3D" id="3.30.565.10">
    <property type="entry name" value="Histidine kinase-like ATPase, C-terminal domain"/>
    <property type="match status" value="1"/>
</dbReference>
<dbReference type="SMART" id="SM00388">
    <property type="entry name" value="HisKA"/>
    <property type="match status" value="1"/>
</dbReference>
<dbReference type="STRING" id="224013.ACX27_24730"/>
<evidence type="ECO:0000256" key="2">
    <source>
        <dbReference type="ARBA" id="ARBA00006402"/>
    </source>
</evidence>
<keyword evidence="4 9" id="KW-0597">Phosphoprotein</keyword>
<dbReference type="KEGG" id="npz:ACX27_24730"/>
<dbReference type="CDD" id="cd16922">
    <property type="entry name" value="HATPase_EvgS-ArcB-TorS-like"/>
    <property type="match status" value="1"/>
</dbReference>
<evidence type="ECO:0000259" key="12">
    <source>
        <dbReference type="PROSITE" id="PS50113"/>
    </source>
</evidence>
<dbReference type="SUPFAM" id="SSF47384">
    <property type="entry name" value="Homodimeric domain of signal transducing histidine kinase"/>
    <property type="match status" value="1"/>
</dbReference>
<evidence type="ECO:0000259" key="11">
    <source>
        <dbReference type="PROSITE" id="PS50110"/>
    </source>
</evidence>
<evidence type="ECO:0000256" key="6">
    <source>
        <dbReference type="ARBA" id="ARBA00022777"/>
    </source>
</evidence>
<dbReference type="InterPro" id="IPR000014">
    <property type="entry name" value="PAS"/>
</dbReference>
<dbReference type="SMART" id="SM00448">
    <property type="entry name" value="REC"/>
    <property type="match status" value="1"/>
</dbReference>
<dbReference type="InterPro" id="IPR013655">
    <property type="entry name" value="PAS_fold_3"/>
</dbReference>
<evidence type="ECO:0000256" key="3">
    <source>
        <dbReference type="ARBA" id="ARBA00012438"/>
    </source>
</evidence>
<dbReference type="SMART" id="SM00065">
    <property type="entry name" value="GAF"/>
    <property type="match status" value="1"/>
</dbReference>
<name>A0A0M4SUN0_9NOSO</name>
<feature type="modified residue" description="4-aspartylphosphate" evidence="9">
    <location>
        <position position="649"/>
    </location>
</feature>
<sequence>MRLSQNTTPAATETEVLITEELAGRPTRQADLADENQALHTLSQHLSDEPQLLLKTLVRIGLELCQADSAGISLLETQSNGESRFRWVAIAGALEFLEQTTTPGNFSPCGTTLSAKQVQLYTYPERYFTYLHHPLFPIVEGLLIPLYINNQPLGTLWIVSHQETRRFDGEDHRLMSRLAGFSASALQSLNYWHQKAENAVRQEQAIRAKLNYTQAQFEALVANVPGIVYRYSPCPDHPYRFTFFSSGCYELLELEAQTIVQDGNAFVQLIHPEDVDSFKSSVTHAVENFLPWRWEGRIITPSGKLKWIVGSSRAVPTTEGNAWDGILIDITNHKLAEAELRQSREEAQAANRVKDEFLAVLSHELRSPLNPILGWSSLLLKRKLSEAKIEEGLATIHRNAQLQSELIEDLLDVSRILRGKLNLNCSPVDLTATIMGAMETVQLAAQAKSITLQAALEPNIGQVRGDATRLQQVIWNLLSNAVKFTPPGGQVNIHLEQLGNVVQITVSDTGKGIAPDFLAYIFDYFRQEDGSITRKFGGLGLGLAIARHLVELHSGTIEAQSPGVDQGATFIIRLPLMSPQPTTTQDSKLSDLSIDLSGVKVLVVDDEPDTRELVAFVLEQHGASVTAACSAQEALTILNQSNFDVLLSDIGMPNIDGYMLIQQLRNLWPQYRQIKAIAFTAYAGEINQQQALKAGFDRHIFKPIEPLTLAQAISDLVRST</sequence>
<dbReference type="InterPro" id="IPR035965">
    <property type="entry name" value="PAS-like_dom_sf"/>
</dbReference>
<dbReference type="EMBL" id="CP012036">
    <property type="protein sequence ID" value="ALF55302.1"/>
    <property type="molecule type" value="Genomic_DNA"/>
</dbReference>
<keyword evidence="14" id="KW-1185">Reference proteome</keyword>
<reference evidence="13 14" key="2">
    <citation type="journal article" date="2016" name="Genome Announc.">
        <title>Draft Genome Sequence of the N2-Fixing Cyanobacterium Nostoc piscinale CENA21, Isolated from the Brazilian Amazon Floodplain.</title>
        <authorList>
            <person name="Leao T."/>
            <person name="Guimaraes P.I."/>
            <person name="de Melo A.G."/>
            <person name="Ramos R.T."/>
            <person name="Leao P.N."/>
            <person name="Silva A."/>
            <person name="Fiore M.F."/>
            <person name="Schneider M.P."/>
        </authorList>
    </citation>
    <scope>NUCLEOTIDE SEQUENCE [LARGE SCALE GENOMIC DNA]</scope>
    <source>
        <strain evidence="13 14">CENA21</strain>
    </source>
</reference>
<dbReference type="InterPro" id="IPR003661">
    <property type="entry name" value="HisK_dim/P_dom"/>
</dbReference>
<dbReference type="InterPro" id="IPR003594">
    <property type="entry name" value="HATPase_dom"/>
</dbReference>
<keyword evidence="5" id="KW-0808">Transferase</keyword>
<dbReference type="InterPro" id="IPR005467">
    <property type="entry name" value="His_kinase_dom"/>
</dbReference>
<dbReference type="PROSITE" id="PS50113">
    <property type="entry name" value="PAC"/>
    <property type="match status" value="1"/>
</dbReference>
<dbReference type="InterPro" id="IPR036097">
    <property type="entry name" value="HisK_dim/P_sf"/>
</dbReference>
<dbReference type="Pfam" id="PF00072">
    <property type="entry name" value="Response_reg"/>
    <property type="match status" value="1"/>
</dbReference>
<organism evidence="13 14">
    <name type="scientific">Nostoc piscinale CENA21</name>
    <dbReference type="NCBI Taxonomy" id="224013"/>
    <lineage>
        <taxon>Bacteria</taxon>
        <taxon>Bacillati</taxon>
        <taxon>Cyanobacteriota</taxon>
        <taxon>Cyanophyceae</taxon>
        <taxon>Nostocales</taxon>
        <taxon>Nostocaceae</taxon>
        <taxon>Nostoc</taxon>
    </lineage>
</organism>
<comment type="catalytic activity">
    <reaction evidence="1">
        <text>ATP + protein L-histidine = ADP + protein N-phospho-L-histidine.</text>
        <dbReference type="EC" id="2.7.13.3"/>
    </reaction>
</comment>
<proteinExistence type="inferred from homology"/>
<evidence type="ECO:0000313" key="14">
    <source>
        <dbReference type="Proteomes" id="UP000062645"/>
    </source>
</evidence>
<dbReference type="Gene3D" id="1.10.287.130">
    <property type="match status" value="1"/>
</dbReference>
<dbReference type="InterPro" id="IPR011006">
    <property type="entry name" value="CheY-like_superfamily"/>
</dbReference>
<evidence type="ECO:0000256" key="8">
    <source>
        <dbReference type="ARBA" id="ARBA00074306"/>
    </source>
</evidence>
<evidence type="ECO:0000259" key="10">
    <source>
        <dbReference type="PROSITE" id="PS50109"/>
    </source>
</evidence>
<gene>
    <name evidence="13" type="ORF">ACX27_24730</name>
</gene>
<dbReference type="Proteomes" id="UP000062645">
    <property type="component" value="Chromosome"/>
</dbReference>
<dbReference type="Pfam" id="PF00512">
    <property type="entry name" value="HisKA"/>
    <property type="match status" value="1"/>
</dbReference>
<dbReference type="GeneID" id="58727289"/>
<dbReference type="SUPFAM" id="SSF55874">
    <property type="entry name" value="ATPase domain of HSP90 chaperone/DNA topoisomerase II/histidine kinase"/>
    <property type="match status" value="1"/>
</dbReference>
<dbReference type="PROSITE" id="PS50109">
    <property type="entry name" value="HIS_KIN"/>
    <property type="match status" value="1"/>
</dbReference>
<keyword evidence="7" id="KW-0902">Two-component regulatory system</keyword>
<evidence type="ECO:0000256" key="7">
    <source>
        <dbReference type="ARBA" id="ARBA00023012"/>
    </source>
</evidence>
<feature type="domain" description="Response regulatory" evidence="11">
    <location>
        <begin position="600"/>
        <end position="717"/>
    </location>
</feature>
<dbReference type="PATRIC" id="fig|224013.5.peg.5936"/>
<dbReference type="InterPro" id="IPR004358">
    <property type="entry name" value="Sig_transdc_His_kin-like_C"/>
</dbReference>
<accession>A0A0M4SUN0</accession>
<dbReference type="Pfam" id="PF13185">
    <property type="entry name" value="GAF_2"/>
    <property type="match status" value="1"/>
</dbReference>
<dbReference type="InterPro" id="IPR003018">
    <property type="entry name" value="GAF"/>
</dbReference>
<dbReference type="Gene3D" id="3.40.50.2300">
    <property type="match status" value="1"/>
</dbReference>
<evidence type="ECO:0000313" key="13">
    <source>
        <dbReference type="EMBL" id="ALF55302.1"/>
    </source>
</evidence>
<dbReference type="PANTHER" id="PTHR43547">
    <property type="entry name" value="TWO-COMPONENT HISTIDINE KINASE"/>
    <property type="match status" value="1"/>
</dbReference>
<dbReference type="InterPro" id="IPR029016">
    <property type="entry name" value="GAF-like_dom_sf"/>
</dbReference>
<dbReference type="RefSeq" id="WP_011316746.1">
    <property type="nucleotide sequence ID" value="NZ_CP012036.1"/>
</dbReference>
<dbReference type="InterPro" id="IPR036890">
    <property type="entry name" value="HATPase_C_sf"/>
</dbReference>
<keyword evidence="6 13" id="KW-0418">Kinase</keyword>
<feature type="domain" description="PAC" evidence="12">
    <location>
        <begin position="292"/>
        <end position="342"/>
    </location>
</feature>
<protein>
    <recommendedName>
        <fullName evidence="8">Circadian input-output histidine kinase CikA</fullName>
        <ecNumber evidence="3">2.7.13.3</ecNumber>
    </recommendedName>
</protein>
<dbReference type="FunFam" id="3.30.565.10:FF:000010">
    <property type="entry name" value="Sensor histidine kinase RcsC"/>
    <property type="match status" value="1"/>
</dbReference>
<dbReference type="SUPFAM" id="SSF52172">
    <property type="entry name" value="CheY-like"/>
    <property type="match status" value="1"/>
</dbReference>
<dbReference type="SUPFAM" id="SSF55785">
    <property type="entry name" value="PYP-like sensor domain (PAS domain)"/>
    <property type="match status" value="1"/>
</dbReference>
<dbReference type="OrthoDB" id="9768069at2"/>
<dbReference type="InterPro" id="IPR001789">
    <property type="entry name" value="Sig_transdc_resp-reg_receiver"/>
</dbReference>
<dbReference type="Gene3D" id="3.30.450.20">
    <property type="entry name" value="PAS domain"/>
    <property type="match status" value="1"/>
</dbReference>
<comment type="similarity">
    <text evidence="2">In the N-terminal section; belongs to the phytochrome family.</text>
</comment>
<dbReference type="PROSITE" id="PS50110">
    <property type="entry name" value="RESPONSE_REGULATORY"/>
    <property type="match status" value="1"/>
</dbReference>
<evidence type="ECO:0000256" key="4">
    <source>
        <dbReference type="ARBA" id="ARBA00022553"/>
    </source>
</evidence>
<dbReference type="CDD" id="cd17580">
    <property type="entry name" value="REC_2_DhkD-like"/>
    <property type="match status" value="1"/>
</dbReference>
<dbReference type="AlphaFoldDB" id="A0A0M4SUN0"/>
<dbReference type="CDD" id="cd00130">
    <property type="entry name" value="PAS"/>
    <property type="match status" value="1"/>
</dbReference>
<dbReference type="EC" id="2.7.13.3" evidence="3"/>
<dbReference type="Pfam" id="PF02518">
    <property type="entry name" value="HATPase_c"/>
    <property type="match status" value="1"/>
</dbReference>
<evidence type="ECO:0000256" key="5">
    <source>
        <dbReference type="ARBA" id="ARBA00022679"/>
    </source>
</evidence>
<reference evidence="14" key="1">
    <citation type="submission" date="2015-07" db="EMBL/GenBank/DDBJ databases">
        <title>Genome Of Nitrogen-Fixing Cyanobacterium Nostoc piscinale CENA21 From Solimoes/Amazon River Floodplain Sediments And Comparative Genomics To Uncover Biosynthetic Natural Products Potential.</title>
        <authorList>
            <person name="Leao T.F."/>
            <person name="Leao P.N."/>
            <person name="Guimaraes P.I."/>
            <person name="de Melo A.G.C."/>
            <person name="Ramos R.T.J."/>
            <person name="Silva A."/>
            <person name="Fiore M.F."/>
            <person name="Schneider M.P.C."/>
        </authorList>
    </citation>
    <scope>NUCLEOTIDE SEQUENCE [LARGE SCALE GENOMIC DNA]</scope>
    <source>
        <strain evidence="14">CENA21</strain>
    </source>
</reference>
<evidence type="ECO:0000256" key="9">
    <source>
        <dbReference type="PROSITE-ProRule" id="PRU00169"/>
    </source>
</evidence>
<dbReference type="InterPro" id="IPR000700">
    <property type="entry name" value="PAS-assoc_C"/>
</dbReference>
<dbReference type="PANTHER" id="PTHR43547:SF2">
    <property type="entry name" value="HYBRID SIGNAL TRANSDUCTION HISTIDINE KINASE C"/>
    <property type="match status" value="1"/>
</dbReference>
<dbReference type="Pfam" id="PF08447">
    <property type="entry name" value="PAS_3"/>
    <property type="match status" value="1"/>
</dbReference>
<evidence type="ECO:0000256" key="1">
    <source>
        <dbReference type="ARBA" id="ARBA00000085"/>
    </source>
</evidence>
<dbReference type="CDD" id="cd00082">
    <property type="entry name" value="HisKA"/>
    <property type="match status" value="1"/>
</dbReference>
<feature type="domain" description="Histidine kinase" evidence="10">
    <location>
        <begin position="360"/>
        <end position="578"/>
    </location>
</feature>
<dbReference type="Gene3D" id="3.30.450.40">
    <property type="match status" value="1"/>
</dbReference>